<comment type="caution">
    <text evidence="2">The sequence shown here is derived from an EMBL/GenBank/DDBJ whole genome shotgun (WGS) entry which is preliminary data.</text>
</comment>
<dbReference type="EMBL" id="SDAM02000043">
    <property type="protein sequence ID" value="KAH6834980.1"/>
    <property type="molecule type" value="Genomic_DNA"/>
</dbReference>
<name>A0AAD4JJG2_PERFH</name>
<dbReference type="PANTHER" id="PTHR46162:SF20">
    <property type="entry name" value="UBIQUITIN CARBOXYL-TERMINAL HYDROLASE 7-LIKE ISOFORM X1"/>
    <property type="match status" value="1"/>
</dbReference>
<sequence length="216" mass="25397">MGRRRSTSERLEAVEKGLEVVSTTLARIQNDTQTNFFHLQALISSLFDKLVAANHVNDPEFIEETKRNDVIMSYKREWKISDFSKIQHVWTSEEFCIGHHRWKIHLYPNGHESYDDNRYASIYLVLVNPDARDPHQPVKVECRLHIKNNLYDTCGDFENFSGWFCNPYERWGFDEFVKIAEMRDPANGFVVDDRCLLETEISVLAIGEEYYFSDDC</sequence>
<dbReference type="InterPro" id="IPR002083">
    <property type="entry name" value="MATH/TRAF_dom"/>
</dbReference>
<accession>A0AAD4JJG2</accession>
<feature type="domain" description="MATH" evidence="1">
    <location>
        <begin position="73"/>
        <end position="201"/>
    </location>
</feature>
<evidence type="ECO:0000313" key="2">
    <source>
        <dbReference type="EMBL" id="KAH6834980.1"/>
    </source>
</evidence>
<evidence type="ECO:0000259" key="1">
    <source>
        <dbReference type="PROSITE" id="PS50144"/>
    </source>
</evidence>
<dbReference type="CDD" id="cd00121">
    <property type="entry name" value="MATH"/>
    <property type="match status" value="1"/>
</dbReference>
<dbReference type="SUPFAM" id="SSF49599">
    <property type="entry name" value="TRAF domain-like"/>
    <property type="match status" value="1"/>
</dbReference>
<organism evidence="2 3">
    <name type="scientific">Perilla frutescens var. hirtella</name>
    <name type="common">Perilla citriodora</name>
    <name type="synonym">Perilla setoyensis</name>
    <dbReference type="NCBI Taxonomy" id="608512"/>
    <lineage>
        <taxon>Eukaryota</taxon>
        <taxon>Viridiplantae</taxon>
        <taxon>Streptophyta</taxon>
        <taxon>Embryophyta</taxon>
        <taxon>Tracheophyta</taxon>
        <taxon>Spermatophyta</taxon>
        <taxon>Magnoliopsida</taxon>
        <taxon>eudicotyledons</taxon>
        <taxon>Gunneridae</taxon>
        <taxon>Pentapetalae</taxon>
        <taxon>asterids</taxon>
        <taxon>lamiids</taxon>
        <taxon>Lamiales</taxon>
        <taxon>Lamiaceae</taxon>
        <taxon>Nepetoideae</taxon>
        <taxon>Elsholtzieae</taxon>
        <taxon>Perilla</taxon>
    </lineage>
</organism>
<dbReference type="Proteomes" id="UP001190926">
    <property type="component" value="Unassembled WGS sequence"/>
</dbReference>
<dbReference type="InterPro" id="IPR008974">
    <property type="entry name" value="TRAF-like"/>
</dbReference>
<dbReference type="PROSITE" id="PS50144">
    <property type="entry name" value="MATH"/>
    <property type="match status" value="1"/>
</dbReference>
<gene>
    <name evidence="2" type="ORF">C2S53_019500</name>
</gene>
<reference evidence="2 3" key="1">
    <citation type="journal article" date="2021" name="Nat. Commun.">
        <title>Incipient diploidization of the medicinal plant Perilla within 10,000 years.</title>
        <authorList>
            <person name="Zhang Y."/>
            <person name="Shen Q."/>
            <person name="Leng L."/>
            <person name="Zhang D."/>
            <person name="Chen S."/>
            <person name="Shi Y."/>
            <person name="Ning Z."/>
            <person name="Chen S."/>
        </authorList>
    </citation>
    <scope>NUCLEOTIDE SEQUENCE [LARGE SCALE GENOMIC DNA]</scope>
    <source>
        <strain evidence="3">cv. PC099</strain>
    </source>
</reference>
<protein>
    <recommendedName>
        <fullName evidence="1">MATH domain-containing protein</fullName>
    </recommendedName>
</protein>
<dbReference type="AlphaFoldDB" id="A0AAD4JJG2"/>
<dbReference type="PANTHER" id="PTHR46162">
    <property type="entry name" value="TRAF-LIKE FAMILY PROTEIN"/>
    <property type="match status" value="1"/>
</dbReference>
<evidence type="ECO:0000313" key="3">
    <source>
        <dbReference type="Proteomes" id="UP001190926"/>
    </source>
</evidence>
<proteinExistence type="predicted"/>
<dbReference type="Gene3D" id="2.60.210.10">
    <property type="entry name" value="Apoptosis, Tumor Necrosis Factor Receptor Associated Protein 2, Chain A"/>
    <property type="match status" value="1"/>
</dbReference>
<dbReference type="Pfam" id="PF22486">
    <property type="entry name" value="MATH_2"/>
    <property type="match status" value="1"/>
</dbReference>
<keyword evidence="3" id="KW-1185">Reference proteome</keyword>